<reference evidence="2" key="1">
    <citation type="journal article" date="2022" name="Mol. Ecol. Resour.">
        <title>The genomes of chicory, endive, great burdock and yacon provide insights into Asteraceae palaeo-polyploidization history and plant inulin production.</title>
        <authorList>
            <person name="Fan W."/>
            <person name="Wang S."/>
            <person name="Wang H."/>
            <person name="Wang A."/>
            <person name="Jiang F."/>
            <person name="Liu H."/>
            <person name="Zhao H."/>
            <person name="Xu D."/>
            <person name="Zhang Y."/>
        </authorList>
    </citation>
    <scope>NUCLEOTIDE SEQUENCE [LARGE SCALE GENOMIC DNA]</scope>
    <source>
        <strain evidence="2">cv. Yunnan</strain>
    </source>
</reference>
<accession>A0ACB9BSK8</accession>
<organism evidence="1 2">
    <name type="scientific">Smallanthus sonchifolius</name>
    <dbReference type="NCBI Taxonomy" id="185202"/>
    <lineage>
        <taxon>Eukaryota</taxon>
        <taxon>Viridiplantae</taxon>
        <taxon>Streptophyta</taxon>
        <taxon>Embryophyta</taxon>
        <taxon>Tracheophyta</taxon>
        <taxon>Spermatophyta</taxon>
        <taxon>Magnoliopsida</taxon>
        <taxon>eudicotyledons</taxon>
        <taxon>Gunneridae</taxon>
        <taxon>Pentapetalae</taxon>
        <taxon>asterids</taxon>
        <taxon>campanulids</taxon>
        <taxon>Asterales</taxon>
        <taxon>Asteraceae</taxon>
        <taxon>Asteroideae</taxon>
        <taxon>Heliantheae alliance</taxon>
        <taxon>Millerieae</taxon>
        <taxon>Smallanthus</taxon>
    </lineage>
</organism>
<evidence type="ECO:0000313" key="2">
    <source>
        <dbReference type="Proteomes" id="UP001056120"/>
    </source>
</evidence>
<comment type="caution">
    <text evidence="1">The sequence shown here is derived from an EMBL/GenBank/DDBJ whole genome shotgun (WGS) entry which is preliminary data.</text>
</comment>
<evidence type="ECO:0000313" key="1">
    <source>
        <dbReference type="EMBL" id="KAI3725006.1"/>
    </source>
</evidence>
<dbReference type="EMBL" id="CM042039">
    <property type="protein sequence ID" value="KAI3725006.1"/>
    <property type="molecule type" value="Genomic_DNA"/>
</dbReference>
<reference evidence="1 2" key="2">
    <citation type="journal article" date="2022" name="Mol. Ecol. Resour.">
        <title>The genomes of chicory, endive, great burdock and yacon provide insights into Asteraceae paleo-polyploidization history and plant inulin production.</title>
        <authorList>
            <person name="Fan W."/>
            <person name="Wang S."/>
            <person name="Wang H."/>
            <person name="Wang A."/>
            <person name="Jiang F."/>
            <person name="Liu H."/>
            <person name="Zhao H."/>
            <person name="Xu D."/>
            <person name="Zhang Y."/>
        </authorList>
    </citation>
    <scope>NUCLEOTIDE SEQUENCE [LARGE SCALE GENOMIC DNA]</scope>
    <source>
        <strain evidence="2">cv. Yunnan</strain>
        <tissue evidence="1">Leaves</tissue>
    </source>
</reference>
<sequence>MNKNTVVLSLCEYRLQMKNSVKKHTYNEVFTRPIGRWLGKQGACDWPPIYSRLCPRSESLLRTYRTPSSLTFKAQTQAESPHSESQHSGENIIRESQTVRETPSVVSLLGSGSLLGSIDHPSEPFHCFSSMNLSAEAPSQDDIPSPTTTISEVLIDLAAGAPNPGSLTQKVHSRSHDRVDVEEAVTTTGPSIDQEDNDNILKSSTTATHNEDVSLETPLIERNPRRQETMGDGDEEARPKAPSSSKDSTTVDEDRLKLNNQELTARVAMLEAEVSKLKHQLLQHEARRCPSMASPSLVSVGTQTDASMSTDATKKGEIVSMEEDTNSLDDWIQEQAAFQSTLYKPDFVQVHDLPASDDEEEDITEDWKLVVRAVDEVLTDVEGKDQTSTSVSIVPEAAAIISQSTTPQLFQTSKKLEFDSILAWGMMDQLRDSGLDGNLSAELAIGRFHDLMEDNLPKFERLIQTAKWVAYPESSAAAERILTPSNLEITRSSLLTEEEVLGLRRFLYDFLVKDLDVLGWVSTKSLDHTLLLSNGSSLTINTRNILQLPTDFLYKIFQLRANICNVKSFESQAMIAIIKAHLEQEGRIDEEVYVSNTDTDSDSSSPLVDICTAAYGVRSTVKEKLLEFTSPGCQSDEDKDLPLSTSQIANEAEAEIPISSPLSAVVVSEAEAEASNINKGKRIMKDEDEERFLKEKREREDKRRRREEEEMADIKKAQERKAVILLREQNIQLYARQLDELKRKIPAVDQIEADAALALQLQEQFNREEEELEKTKKKEAKFRITDSELAKEVREEWVKTLVSQGEDGDYLKKLLNKEIYRSFMGQQGQLASKKKAEEEEKAKLKSKKAIALNRRTHEERKVMIDFLKARGESGKRLGPMNFMNLGRTERRRSIYRSVDEVLQLPDSDLERILELGEAHEPANEGGKCLVLSIKHYFNPSKDVIINIKPLKSHSPFVSWSYNADLDEFTLTDVRKQKMRCSSKTIYKMPHKDIKTLSALPLNNPSKDPRGYEVERIVSHMQKLQQQSD</sequence>
<name>A0ACB9BSK8_9ASTR</name>
<dbReference type="Proteomes" id="UP001056120">
    <property type="component" value="Linkage Group LG22"/>
</dbReference>
<protein>
    <submittedName>
        <fullName evidence="1">Uncharacterized protein</fullName>
    </submittedName>
</protein>
<keyword evidence="2" id="KW-1185">Reference proteome</keyword>
<proteinExistence type="predicted"/>
<gene>
    <name evidence="1" type="ORF">L1987_64777</name>
</gene>